<feature type="transmembrane region" description="Helical" evidence="6">
    <location>
        <begin position="300"/>
        <end position="324"/>
    </location>
</feature>
<dbReference type="OMA" id="MCLQVPG"/>
<organism evidence="7 8">
    <name type="scientific">Mixia osmundae (strain CBS 9802 / IAM 14324 / JCM 22182 / KY 12970)</name>
    <dbReference type="NCBI Taxonomy" id="764103"/>
    <lineage>
        <taxon>Eukaryota</taxon>
        <taxon>Fungi</taxon>
        <taxon>Dikarya</taxon>
        <taxon>Basidiomycota</taxon>
        <taxon>Pucciniomycotina</taxon>
        <taxon>Mixiomycetes</taxon>
        <taxon>Mixiales</taxon>
        <taxon>Mixiaceae</taxon>
        <taxon>Mixia</taxon>
    </lineage>
</organism>
<accession>G7DVH0</accession>
<evidence type="ECO:0000256" key="6">
    <source>
        <dbReference type="SAM" id="Phobius"/>
    </source>
</evidence>
<dbReference type="InterPro" id="IPR051415">
    <property type="entry name" value="LAAT-1"/>
</dbReference>
<dbReference type="RefSeq" id="XP_014564930.1">
    <property type="nucleotide sequence ID" value="XM_014709444.1"/>
</dbReference>
<dbReference type="eggNOG" id="ENOG502QV5C">
    <property type="taxonomic scope" value="Eukaryota"/>
</dbReference>
<dbReference type="PANTHER" id="PTHR16201">
    <property type="entry name" value="SEVEN TRANSMEMBRANE PROTEIN 1-RELATED"/>
    <property type="match status" value="1"/>
</dbReference>
<dbReference type="EMBL" id="BABT02000041">
    <property type="protein sequence ID" value="GAA94580.1"/>
    <property type="molecule type" value="Genomic_DNA"/>
</dbReference>
<keyword evidence="8" id="KW-1185">Reference proteome</keyword>
<gene>
    <name evidence="7" type="primary">Mo01232</name>
    <name evidence="7" type="ORF">E5Q_01232</name>
</gene>
<feature type="transmembrane region" description="Helical" evidence="6">
    <location>
        <begin position="268"/>
        <end position="288"/>
    </location>
</feature>
<dbReference type="OrthoDB" id="19344at2759"/>
<evidence type="ECO:0000256" key="3">
    <source>
        <dbReference type="ARBA" id="ARBA00022989"/>
    </source>
</evidence>
<reference evidence="7 8" key="2">
    <citation type="journal article" date="2012" name="Open Biol.">
        <title>Characteristics of nucleosomes and linker DNA regions on the genome of the basidiomycete Mixia osmundae revealed by mono- and dinucleosome mapping.</title>
        <authorList>
            <person name="Nishida H."/>
            <person name="Kondo S."/>
            <person name="Matsumoto T."/>
            <person name="Suzuki Y."/>
            <person name="Yoshikawa H."/>
            <person name="Taylor T.D."/>
            <person name="Sugiyama J."/>
        </authorList>
    </citation>
    <scope>NUCLEOTIDE SEQUENCE [LARGE SCALE GENOMIC DNA]</scope>
    <source>
        <strain evidence="8">CBS 9802 / IAM 14324 / JCM 22182 / KY 12970</strain>
    </source>
</reference>
<evidence type="ECO:0000313" key="8">
    <source>
        <dbReference type="Proteomes" id="UP000009131"/>
    </source>
</evidence>
<evidence type="ECO:0000313" key="7">
    <source>
        <dbReference type="EMBL" id="GAA94580.1"/>
    </source>
</evidence>
<feature type="transmembrane region" description="Helical" evidence="6">
    <location>
        <begin position="216"/>
        <end position="239"/>
    </location>
</feature>
<protein>
    <submittedName>
        <fullName evidence="7">Uncharacterized protein</fullName>
    </submittedName>
</protein>
<keyword evidence="3 6" id="KW-1133">Transmembrane helix</keyword>
<proteinExistence type="predicted"/>
<keyword evidence="4 6" id="KW-0472">Membrane</keyword>
<dbReference type="Pfam" id="PF04193">
    <property type="entry name" value="PQ-loop"/>
    <property type="match status" value="2"/>
</dbReference>
<keyword evidence="2 6" id="KW-0812">Transmembrane</keyword>
<reference evidence="7 8" key="1">
    <citation type="journal article" date="2011" name="J. Gen. Appl. Microbiol.">
        <title>Draft genome sequencing of the enigmatic basidiomycete Mixia osmundae.</title>
        <authorList>
            <person name="Nishida H."/>
            <person name="Nagatsuka Y."/>
            <person name="Sugiyama J."/>
        </authorList>
    </citation>
    <scope>NUCLEOTIDE SEQUENCE [LARGE SCALE GENOMIC DNA]</scope>
    <source>
        <strain evidence="8">CBS 9802 / IAM 14324 / JCM 22182 / KY 12970</strain>
    </source>
</reference>
<comment type="caution">
    <text evidence="7">The sequence shown here is derived from an EMBL/GenBank/DDBJ whole genome shotgun (WGS) entry which is preliminary data.</text>
</comment>
<feature type="region of interest" description="Disordered" evidence="5">
    <location>
        <begin position="376"/>
        <end position="398"/>
    </location>
</feature>
<dbReference type="GO" id="GO:0016020">
    <property type="term" value="C:membrane"/>
    <property type="evidence" value="ECO:0007669"/>
    <property type="project" value="UniProtKB-SubCell"/>
</dbReference>
<dbReference type="Gene3D" id="1.20.1280.290">
    <property type="match status" value="2"/>
</dbReference>
<dbReference type="InterPro" id="IPR006603">
    <property type="entry name" value="PQ-loop_rpt"/>
</dbReference>
<evidence type="ECO:0000256" key="5">
    <source>
        <dbReference type="SAM" id="MobiDB-lite"/>
    </source>
</evidence>
<dbReference type="Proteomes" id="UP000009131">
    <property type="component" value="Unassembled WGS sequence"/>
</dbReference>
<evidence type="ECO:0000256" key="2">
    <source>
        <dbReference type="ARBA" id="ARBA00022692"/>
    </source>
</evidence>
<sequence>MLSLGYDSSDSQLPSPSHCVPQHDAVAFVLSLFIILGLVGSYIPQHYRIISTGTGEGISPWFLLLGATSSASSFLNVVVLQWSVVRCCEYWSPSSCFESVLGIIQVGLQFIMFSLIFVLFLIYFPTRTKWVRVIPVSPSEEVNDPLGSYLAQHSPKIQSGWTTRLSALFWPSTGLRVRRESASSDESDGSSFDPRSALLPSASRGAMLSYSPAYRLSVLLGVVTLVYTIISAIVTILLLSTLPRSSDIPEDTPPSSPPNSEHASARLIRHWATFLGVMATLLALCQYLPQLWHTARTRLVGSLSIPMMLIQTPGSFIFVYSLAVRPGVNWTSWAVFLITGVLQGTLLVMCIFWKTRQKNLGIDDYGRDLDSAASESAQERTRLLQPPTRTHSHASGPL</sequence>
<evidence type="ECO:0000256" key="1">
    <source>
        <dbReference type="ARBA" id="ARBA00004141"/>
    </source>
</evidence>
<dbReference type="AlphaFoldDB" id="G7DVH0"/>
<dbReference type="SMART" id="SM00679">
    <property type="entry name" value="CTNS"/>
    <property type="match status" value="2"/>
</dbReference>
<feature type="transmembrane region" description="Helical" evidence="6">
    <location>
        <begin position="20"/>
        <end position="40"/>
    </location>
</feature>
<evidence type="ECO:0000256" key="4">
    <source>
        <dbReference type="ARBA" id="ARBA00023136"/>
    </source>
</evidence>
<dbReference type="HOGENOM" id="CLU_033734_2_2_1"/>
<feature type="transmembrane region" description="Helical" evidence="6">
    <location>
        <begin position="330"/>
        <end position="353"/>
    </location>
</feature>
<feature type="transmembrane region" description="Helical" evidence="6">
    <location>
        <begin position="102"/>
        <end position="124"/>
    </location>
</feature>
<dbReference type="PANTHER" id="PTHR16201:SF11">
    <property type="entry name" value="PQ-LOOP REPEAT-CONTAINING PROTEIN"/>
    <property type="match status" value="1"/>
</dbReference>
<dbReference type="InParanoid" id="G7DVH0"/>
<feature type="transmembrane region" description="Helical" evidence="6">
    <location>
        <begin position="61"/>
        <end position="82"/>
    </location>
</feature>
<comment type="subcellular location">
    <subcellularLocation>
        <location evidence="1">Membrane</location>
        <topology evidence="1">Multi-pass membrane protein</topology>
    </subcellularLocation>
</comment>
<name>G7DVH0_MIXOS</name>